<proteinExistence type="predicted"/>
<dbReference type="STRING" id="180498.A0A067J8T6"/>
<dbReference type="AlphaFoldDB" id="A0A067J8T6"/>
<evidence type="ECO:0008006" key="4">
    <source>
        <dbReference type="Google" id="ProtNLM"/>
    </source>
</evidence>
<feature type="region of interest" description="Disordered" evidence="1">
    <location>
        <begin position="482"/>
        <end position="504"/>
    </location>
</feature>
<dbReference type="OrthoDB" id="1913152at2759"/>
<dbReference type="GO" id="GO:0010212">
    <property type="term" value="P:response to ionizing radiation"/>
    <property type="evidence" value="ECO:0007669"/>
    <property type="project" value="InterPro"/>
</dbReference>
<evidence type="ECO:0000313" key="2">
    <source>
        <dbReference type="EMBL" id="KDP20152.1"/>
    </source>
</evidence>
<dbReference type="GO" id="GO:0033314">
    <property type="term" value="P:mitotic DNA replication checkpoint signaling"/>
    <property type="evidence" value="ECO:0007669"/>
    <property type="project" value="InterPro"/>
</dbReference>
<dbReference type="GO" id="GO:0006260">
    <property type="term" value="P:DNA replication"/>
    <property type="evidence" value="ECO:0007669"/>
    <property type="project" value="InterPro"/>
</dbReference>
<dbReference type="GO" id="GO:0007095">
    <property type="term" value="P:mitotic G2 DNA damage checkpoint signaling"/>
    <property type="evidence" value="ECO:0007669"/>
    <property type="project" value="TreeGrafter"/>
</dbReference>
<evidence type="ECO:0000313" key="3">
    <source>
        <dbReference type="Proteomes" id="UP000027138"/>
    </source>
</evidence>
<gene>
    <name evidence="2" type="ORF">JCGZ_00035</name>
</gene>
<feature type="region of interest" description="Disordered" evidence="1">
    <location>
        <begin position="956"/>
        <end position="996"/>
    </location>
</feature>
<evidence type="ECO:0000256" key="1">
    <source>
        <dbReference type="SAM" id="MobiDB-lite"/>
    </source>
</evidence>
<dbReference type="EMBL" id="KK920198">
    <property type="protein sequence ID" value="KDP20152.1"/>
    <property type="molecule type" value="Genomic_DNA"/>
</dbReference>
<dbReference type="InterPro" id="IPR026153">
    <property type="entry name" value="Treslin"/>
</dbReference>
<accession>A0A067J8T6</accession>
<dbReference type="GO" id="GO:0030174">
    <property type="term" value="P:regulation of DNA-templated DNA replication initiation"/>
    <property type="evidence" value="ECO:0007669"/>
    <property type="project" value="TreeGrafter"/>
</dbReference>
<organism evidence="2 3">
    <name type="scientific">Jatropha curcas</name>
    <name type="common">Barbados nut</name>
    <dbReference type="NCBI Taxonomy" id="180498"/>
    <lineage>
        <taxon>Eukaryota</taxon>
        <taxon>Viridiplantae</taxon>
        <taxon>Streptophyta</taxon>
        <taxon>Embryophyta</taxon>
        <taxon>Tracheophyta</taxon>
        <taxon>Spermatophyta</taxon>
        <taxon>Magnoliopsida</taxon>
        <taxon>eudicotyledons</taxon>
        <taxon>Gunneridae</taxon>
        <taxon>Pentapetalae</taxon>
        <taxon>rosids</taxon>
        <taxon>fabids</taxon>
        <taxon>Malpighiales</taxon>
        <taxon>Euphorbiaceae</taxon>
        <taxon>Crotonoideae</taxon>
        <taxon>Jatropheae</taxon>
        <taxon>Jatropha</taxon>
    </lineage>
</organism>
<dbReference type="Proteomes" id="UP000027138">
    <property type="component" value="Unassembled WGS sequence"/>
</dbReference>
<keyword evidence="3" id="KW-1185">Reference proteome</keyword>
<protein>
    <recommendedName>
        <fullName evidence="4">Treslin N-terminal domain-containing protein</fullName>
    </recommendedName>
</protein>
<feature type="region of interest" description="Disordered" evidence="1">
    <location>
        <begin position="828"/>
        <end position="860"/>
    </location>
</feature>
<dbReference type="PANTHER" id="PTHR21556">
    <property type="entry name" value="TRESLIN"/>
    <property type="match status" value="1"/>
</dbReference>
<dbReference type="GO" id="GO:0003682">
    <property type="term" value="F:chromatin binding"/>
    <property type="evidence" value="ECO:0007669"/>
    <property type="project" value="TreeGrafter"/>
</dbReference>
<feature type="compositionally biased region" description="Basic and acidic residues" evidence="1">
    <location>
        <begin position="839"/>
        <end position="858"/>
    </location>
</feature>
<reference evidence="2 3" key="1">
    <citation type="journal article" date="2014" name="PLoS ONE">
        <title>Global Analysis of Gene Expression Profiles in Physic Nut (Jatropha curcas L.) Seedlings Exposed to Salt Stress.</title>
        <authorList>
            <person name="Zhang L."/>
            <person name="Zhang C."/>
            <person name="Wu P."/>
            <person name="Chen Y."/>
            <person name="Li M."/>
            <person name="Jiang H."/>
            <person name="Wu G."/>
        </authorList>
    </citation>
    <scope>NUCLEOTIDE SEQUENCE [LARGE SCALE GENOMIC DNA]</scope>
    <source>
        <strain evidence="3">cv. GZQX0401</strain>
        <tissue evidence="2">Young leaves</tissue>
    </source>
</reference>
<sequence length="996" mass="112865">MAVIDSITDYSRTQRVVLLIDLNPFLYLEDQNPYLASLLSTARTLLSFPPLSSSLFSFKPFFSSLSPILSSSKLNIPSLSLSFNHPNSTLESLTQTLTSLLSTFDRTSISSLSPRAFHLASSMRQLVHDYPWDSVICDSLAVIRSSKCFSEFLSVELDDECLSNVDGLIKKFREFFESVNEAFVTRDIQFSWIDMKYEIWCCADKGDFVEPELEFGLFKSGIRDLGWGFCSSEAIVLGSALIPFGLIYPSIGILPRFFNLEHNCKSINAQLSLKILDVSGNPLECKCCDIELVSLNMFNNPKFMDQPSASCEKMKRFWGDFSHGITKLHVNAVFKHDKRVQFDGLLSDPILVRELPGVSKKDRKESCSGHFEDRVLEMLGMEIGKSVSRKSPPLWEILFSFLYREDCWALVSLSNGNGNSLSGVLKPFTISLVLLLIIRDEFNPHGIINEFDRAVSGQFVIKTQPEICNPNIGLSHSIGLVGSQSGSSPSDKPAEFEDGKRKKKKKKKDLHMLQELTWSAFCKAALEHLDIDLEDVCFARGYSKSKKLKFLKCWMKQMKKSSTYSLTMPDRSKLHQDIPKEMDNRFTKLSQESEQPIASCSSVGEDSLTGASRIQDEVALGFSSGTLESFFNDIPHKIQQGLESEEIDLGSLANRLVSSSIYWLYKKYEKETLSESEIHAVKSDDPSTSIIAAELTKLLLRDPKDLAAIYKGTDPSFRASNLSAATATSENIVRDLRYELQILFRMEILQSEVGPSFGESTKQKYVKQICFFLENIQWHLQGGFFGDWSLDKYVENVINSRYCQSLGDVVQRIYTKMDLLLFEDEDESPNPLLNSEDSNQSRREKHKDEMDENCRSDDPFSAELQSFQPMENEHQSPRRTNHDEHARKLIEAQERRQRARRFSSFNRGIPDLQRVWAPKQPKTMKVKSNPLQKLSKRKEWRSVSYDTVCETPLMGTKYSCRSGSSSEKDRQDNGTGLCGSVSKALFQDDSSQSNSN</sequence>
<dbReference type="GO" id="GO:0005634">
    <property type="term" value="C:nucleus"/>
    <property type="evidence" value="ECO:0007669"/>
    <property type="project" value="InterPro"/>
</dbReference>
<dbReference type="PANTHER" id="PTHR21556:SF2">
    <property type="entry name" value="TRESLIN"/>
    <property type="match status" value="1"/>
</dbReference>
<name>A0A067J8T6_JATCU</name>